<comment type="caution">
    <text evidence="8">The sequence shown here is derived from an EMBL/GenBank/DDBJ whole genome shotgun (WGS) entry which is preliminary data.</text>
</comment>
<sequence>MSQFISVPVPYDGPKFSREVSEIERFRARHRRLCRGQQDALPGSRIEALDVDGGRTRKISANWRQKQQQTQLRNQLDDGYWPESAGTEMHLGYNAFDSSASPEGFCDDAEDPVVLKAPVIEPNQQLQPEPAVELEPASDDDDDHQKRKQFMADVGKKVASMGFNNTSMWERRLPGRQLSGKPIQQLSTFGQNVLWGIPVHYASYNDQRQAMYYQPQYYA</sequence>
<dbReference type="EMBL" id="RCMV01000031">
    <property type="protein sequence ID" value="KAG3227611.1"/>
    <property type="molecule type" value="Genomic_DNA"/>
</dbReference>
<evidence type="ECO:0000256" key="1">
    <source>
        <dbReference type="SAM" id="MobiDB-lite"/>
    </source>
</evidence>
<dbReference type="EMBL" id="JAENGZ010000311">
    <property type="protein sequence ID" value="KAG6962353.1"/>
    <property type="molecule type" value="Genomic_DNA"/>
</dbReference>
<evidence type="ECO:0000313" key="8">
    <source>
        <dbReference type="EMBL" id="RAW39088.1"/>
    </source>
</evidence>
<reference evidence="2" key="2">
    <citation type="submission" date="2018-10" db="EMBL/GenBank/DDBJ databases">
        <title>Effector identification in a new, highly contiguous assembly of the strawberry crown rot pathogen Phytophthora cactorum.</title>
        <authorList>
            <person name="Armitage A.D."/>
            <person name="Nellist C.F."/>
            <person name="Bates H."/>
            <person name="Vickerstaff R.J."/>
            <person name="Harrison R.J."/>
        </authorList>
    </citation>
    <scope>NUCLEOTIDE SEQUENCE</scope>
    <source>
        <strain evidence="2">15-7</strain>
        <strain evidence="3">4032</strain>
        <strain evidence="4">4040</strain>
        <strain evidence="5">P415</strain>
        <strain evidence="6">P421</strain>
    </source>
</reference>
<evidence type="ECO:0000313" key="6">
    <source>
        <dbReference type="EMBL" id="KAG3227611.1"/>
    </source>
</evidence>
<evidence type="ECO:0000313" key="3">
    <source>
        <dbReference type="EMBL" id="KAG2939811.1"/>
    </source>
</evidence>
<organism evidence="8 9">
    <name type="scientific">Phytophthora cactorum</name>
    <dbReference type="NCBI Taxonomy" id="29920"/>
    <lineage>
        <taxon>Eukaryota</taxon>
        <taxon>Sar</taxon>
        <taxon>Stramenopiles</taxon>
        <taxon>Oomycota</taxon>
        <taxon>Peronosporomycetes</taxon>
        <taxon>Peronosporales</taxon>
        <taxon>Peronosporaceae</taxon>
        <taxon>Phytophthora</taxon>
    </lineage>
</organism>
<dbReference type="Proteomes" id="UP000251314">
    <property type="component" value="Unassembled WGS sequence"/>
</dbReference>
<keyword evidence="9" id="KW-1185">Reference proteome</keyword>
<dbReference type="EMBL" id="MJFZ01000074">
    <property type="protein sequence ID" value="RAW39088.1"/>
    <property type="molecule type" value="Genomic_DNA"/>
</dbReference>
<evidence type="ECO:0000313" key="2">
    <source>
        <dbReference type="EMBL" id="KAG2868090.1"/>
    </source>
</evidence>
<dbReference type="VEuPathDB" id="FungiDB:PC110_g4683"/>
<gene>
    <name evidence="7" type="ORF">JG687_00007199</name>
    <name evidence="8" type="ORF">PC110_g4683</name>
    <name evidence="2" type="ORF">PC113_g1403</name>
    <name evidence="3" type="ORF">PC115_g2885</name>
    <name evidence="4" type="ORF">PC117_g1378</name>
    <name evidence="5" type="ORF">PC118_g981</name>
    <name evidence="6" type="ORF">PC129_g1838</name>
</gene>
<dbReference type="EMBL" id="RCMK01000016">
    <property type="protein sequence ID" value="KAG2954204.1"/>
    <property type="molecule type" value="Genomic_DNA"/>
</dbReference>
<dbReference type="EMBL" id="RCML01000011">
    <property type="protein sequence ID" value="KAG2999025.1"/>
    <property type="molecule type" value="Genomic_DNA"/>
</dbReference>
<feature type="region of interest" description="Disordered" evidence="1">
    <location>
        <begin position="120"/>
        <end position="146"/>
    </location>
</feature>
<dbReference type="Proteomes" id="UP000736787">
    <property type="component" value="Unassembled WGS sequence"/>
</dbReference>
<protein>
    <submittedName>
        <fullName evidence="8">Uncharacterized protein</fullName>
    </submittedName>
</protein>
<reference evidence="7" key="3">
    <citation type="submission" date="2021-01" db="EMBL/GenBank/DDBJ databases">
        <title>Phytophthora aleatoria, a newly-described species from Pinus radiata is distinct from Phytophthora cactorum isolates based on comparative genomics.</title>
        <authorList>
            <person name="Mcdougal R."/>
            <person name="Panda P."/>
            <person name="Williams N."/>
            <person name="Studholme D.J."/>
        </authorList>
    </citation>
    <scope>NUCLEOTIDE SEQUENCE</scope>
    <source>
        <strain evidence="7">NZFS 3830</strain>
    </source>
</reference>
<dbReference type="EMBL" id="RCMG01000016">
    <property type="protein sequence ID" value="KAG2868090.1"/>
    <property type="molecule type" value="Genomic_DNA"/>
</dbReference>
<dbReference type="Proteomes" id="UP000688947">
    <property type="component" value="Unassembled WGS sequence"/>
</dbReference>
<evidence type="ECO:0000313" key="5">
    <source>
        <dbReference type="EMBL" id="KAG2999025.1"/>
    </source>
</evidence>
<evidence type="ECO:0000313" key="4">
    <source>
        <dbReference type="EMBL" id="KAG2954204.1"/>
    </source>
</evidence>
<dbReference type="Proteomes" id="UP000774804">
    <property type="component" value="Unassembled WGS sequence"/>
</dbReference>
<proteinExistence type="predicted"/>
<dbReference type="AlphaFoldDB" id="A0A329STN0"/>
<accession>A0A329STN0</accession>
<dbReference type="Proteomes" id="UP000697107">
    <property type="component" value="Unassembled WGS sequence"/>
</dbReference>
<evidence type="ECO:0000313" key="7">
    <source>
        <dbReference type="EMBL" id="KAG6962353.1"/>
    </source>
</evidence>
<dbReference type="Proteomes" id="UP000760860">
    <property type="component" value="Unassembled WGS sequence"/>
</dbReference>
<reference evidence="8 9" key="1">
    <citation type="submission" date="2018-01" db="EMBL/GenBank/DDBJ databases">
        <title>Draft genome of the strawberry crown rot pathogen Phytophthora cactorum.</title>
        <authorList>
            <person name="Armitage A.D."/>
            <person name="Lysoe E."/>
            <person name="Nellist C.F."/>
            <person name="Harrison R.J."/>
            <person name="Brurberg M.B."/>
        </authorList>
    </citation>
    <scope>NUCLEOTIDE SEQUENCE [LARGE SCALE GENOMIC DNA]</scope>
    <source>
        <strain evidence="8 9">10300</strain>
    </source>
</reference>
<dbReference type="OrthoDB" id="91946at2759"/>
<evidence type="ECO:0000313" key="9">
    <source>
        <dbReference type="Proteomes" id="UP000251314"/>
    </source>
</evidence>
<dbReference type="EMBL" id="RCMI01000045">
    <property type="protein sequence ID" value="KAG2939811.1"/>
    <property type="molecule type" value="Genomic_DNA"/>
</dbReference>
<name>A0A329STN0_9STRA</name>
<dbReference type="Proteomes" id="UP000735874">
    <property type="component" value="Unassembled WGS sequence"/>
</dbReference>